<sequence length="80" mass="9123">MESSMRKRGHNQEYTDNLPEGSEPKRQKKLPALANVIVEAVKVDSLQRLCSSLEPLFRRIVSEEVERAISKLESSKTTPR</sequence>
<evidence type="ECO:0000256" key="1">
    <source>
        <dbReference type="SAM" id="MobiDB-lite"/>
    </source>
</evidence>
<gene>
    <name evidence="2" type="ORF">BOLC1T00778H</name>
</gene>
<dbReference type="EMBL" id="LR031878">
    <property type="protein sequence ID" value="VDD48389.1"/>
    <property type="molecule type" value="Genomic_DNA"/>
</dbReference>
<name>A0A3P6G284_BRAOL</name>
<dbReference type="AlphaFoldDB" id="A0A3P6G284"/>
<reference evidence="2" key="1">
    <citation type="submission" date="2018-11" db="EMBL/GenBank/DDBJ databases">
        <authorList>
            <consortium name="Genoscope - CEA"/>
            <person name="William W."/>
        </authorList>
    </citation>
    <scope>NUCLEOTIDE SEQUENCE</scope>
</reference>
<organism evidence="2">
    <name type="scientific">Brassica oleracea</name>
    <name type="common">Wild cabbage</name>
    <dbReference type="NCBI Taxonomy" id="3712"/>
    <lineage>
        <taxon>Eukaryota</taxon>
        <taxon>Viridiplantae</taxon>
        <taxon>Streptophyta</taxon>
        <taxon>Embryophyta</taxon>
        <taxon>Tracheophyta</taxon>
        <taxon>Spermatophyta</taxon>
        <taxon>Magnoliopsida</taxon>
        <taxon>eudicotyledons</taxon>
        <taxon>Gunneridae</taxon>
        <taxon>Pentapetalae</taxon>
        <taxon>rosids</taxon>
        <taxon>malvids</taxon>
        <taxon>Brassicales</taxon>
        <taxon>Brassicaceae</taxon>
        <taxon>Brassiceae</taxon>
        <taxon>Brassica</taxon>
    </lineage>
</organism>
<feature type="region of interest" description="Disordered" evidence="1">
    <location>
        <begin position="1"/>
        <end position="27"/>
    </location>
</feature>
<proteinExistence type="predicted"/>
<evidence type="ECO:0000313" key="2">
    <source>
        <dbReference type="EMBL" id="VDD48389.1"/>
    </source>
</evidence>
<protein>
    <submittedName>
        <fullName evidence="2">Uncharacterized protein</fullName>
    </submittedName>
</protein>
<accession>A0A3P6G284</accession>